<protein>
    <submittedName>
        <fullName evidence="2">Sporulation protein</fullName>
    </submittedName>
</protein>
<organism evidence="2 3">
    <name type="scientific">Flavobacterium beibuense F44-8</name>
    <dbReference type="NCBI Taxonomy" id="1406840"/>
    <lineage>
        <taxon>Bacteria</taxon>
        <taxon>Pseudomonadati</taxon>
        <taxon>Bacteroidota</taxon>
        <taxon>Flavobacteriia</taxon>
        <taxon>Flavobacteriales</taxon>
        <taxon>Flavobacteriaceae</taxon>
        <taxon>Flavobacterium</taxon>
    </lineage>
</organism>
<dbReference type="AlphaFoldDB" id="A0A0A2M4M6"/>
<dbReference type="Pfam" id="PF18175">
    <property type="entry name" value="HU-CCDC81_bac_2"/>
    <property type="match status" value="1"/>
</dbReference>
<proteinExistence type="predicted"/>
<keyword evidence="3" id="KW-1185">Reference proteome</keyword>
<dbReference type="InterPro" id="IPR007730">
    <property type="entry name" value="SPOR-like_dom"/>
</dbReference>
<dbReference type="PROSITE" id="PS51724">
    <property type="entry name" value="SPOR"/>
    <property type="match status" value="1"/>
</dbReference>
<dbReference type="EMBL" id="JRLV01000004">
    <property type="protein sequence ID" value="KGO83275.1"/>
    <property type="molecule type" value="Genomic_DNA"/>
</dbReference>
<accession>A0A0A2M4M6</accession>
<dbReference type="InterPro" id="IPR040495">
    <property type="entry name" value="HU-CCDC81_bac_1"/>
</dbReference>
<dbReference type="InterPro" id="IPR036680">
    <property type="entry name" value="SPOR-like_sf"/>
</dbReference>
<evidence type="ECO:0000313" key="3">
    <source>
        <dbReference type="Proteomes" id="UP000030129"/>
    </source>
</evidence>
<dbReference type="Proteomes" id="UP000030129">
    <property type="component" value="Unassembled WGS sequence"/>
</dbReference>
<gene>
    <name evidence="2" type="ORF">Q763_04495</name>
</gene>
<dbReference type="GO" id="GO:0042834">
    <property type="term" value="F:peptidoglycan binding"/>
    <property type="evidence" value="ECO:0007669"/>
    <property type="project" value="InterPro"/>
</dbReference>
<dbReference type="eggNOG" id="COG3087">
    <property type="taxonomic scope" value="Bacteria"/>
</dbReference>
<name>A0A0A2M4M6_9FLAO</name>
<dbReference type="STRING" id="1406840.Q763_04495"/>
<reference evidence="2 3" key="1">
    <citation type="submission" date="2013-09" db="EMBL/GenBank/DDBJ databases">
        <authorList>
            <person name="Zeng Z."/>
            <person name="Chen C."/>
        </authorList>
    </citation>
    <scope>NUCLEOTIDE SEQUENCE [LARGE SCALE GENOMIC DNA]</scope>
    <source>
        <strain evidence="2 3">F44-8</strain>
    </source>
</reference>
<evidence type="ECO:0000313" key="2">
    <source>
        <dbReference type="EMBL" id="KGO83275.1"/>
    </source>
</evidence>
<dbReference type="SUPFAM" id="SSF110997">
    <property type="entry name" value="Sporulation related repeat"/>
    <property type="match status" value="1"/>
</dbReference>
<dbReference type="Gene3D" id="3.30.70.1070">
    <property type="entry name" value="Sporulation related repeat"/>
    <property type="match status" value="1"/>
</dbReference>
<dbReference type="Pfam" id="PF18174">
    <property type="entry name" value="HU-CCDC81_bac_1"/>
    <property type="match status" value="1"/>
</dbReference>
<evidence type="ECO:0000259" key="1">
    <source>
        <dbReference type="PROSITE" id="PS51724"/>
    </source>
</evidence>
<dbReference type="InterPro" id="IPR041268">
    <property type="entry name" value="HU-CCDC81_bac_2"/>
</dbReference>
<dbReference type="Pfam" id="PF05036">
    <property type="entry name" value="SPOR"/>
    <property type="match status" value="1"/>
</dbReference>
<feature type="domain" description="SPOR" evidence="1">
    <location>
        <begin position="238"/>
        <end position="315"/>
    </location>
</feature>
<dbReference type="RefSeq" id="WP_035131618.1">
    <property type="nucleotide sequence ID" value="NZ_JRLV01000004.1"/>
</dbReference>
<sequence>MMIEKHISALLYRYQCVIVPGFGAFLTETKSASIDTATNTFYPPKKLISFNANLKNNDGLLANHIALQEKISYEQAVEDIKKMVTVWTDQLENGDKLILKNIGDLTYNNEGSLVFYPNTPVNYLTDSFGLGSFTSPAIKREVYKAEIEELEEEVPVLFTPEKRKKNYSFLKYAAVFVAALSIGSAGFKVYYDNKIITETRIAEQHVQEQVNQEIQTATFFLDPMPAVKLTVKEDTAEADEELYYHIVANAFRSEANANKAVNQLKAQGFKARKLDKNKYGLYPVLYESHTTYEAAHKNLNRIRKEYNKEAWLLVKDL</sequence>
<comment type="caution">
    <text evidence="2">The sequence shown here is derived from an EMBL/GenBank/DDBJ whole genome shotgun (WGS) entry which is preliminary data.</text>
</comment>